<organism evidence="1 2">
    <name type="scientific">Burkholderia thailandensis</name>
    <dbReference type="NCBI Taxonomy" id="57975"/>
    <lineage>
        <taxon>Bacteria</taxon>
        <taxon>Pseudomonadati</taxon>
        <taxon>Pseudomonadota</taxon>
        <taxon>Betaproteobacteria</taxon>
        <taxon>Burkholderiales</taxon>
        <taxon>Burkholderiaceae</taxon>
        <taxon>Burkholderia</taxon>
        <taxon>pseudomallei group</taxon>
    </lineage>
</organism>
<comment type="caution">
    <text evidence="1">The sequence shown here is derived from an EMBL/GenBank/DDBJ whole genome shotgun (WGS) entry which is preliminary data.</text>
</comment>
<dbReference type="Proteomes" id="UP001272137">
    <property type="component" value="Unassembled WGS sequence"/>
</dbReference>
<protein>
    <submittedName>
        <fullName evidence="1">Uncharacterized protein</fullName>
    </submittedName>
</protein>
<dbReference type="EMBL" id="QXCT01000002">
    <property type="protein sequence ID" value="MDW9256970.1"/>
    <property type="molecule type" value="Genomic_DNA"/>
</dbReference>
<proteinExistence type="predicted"/>
<evidence type="ECO:0000313" key="1">
    <source>
        <dbReference type="EMBL" id="MDW9256970.1"/>
    </source>
</evidence>
<name>A0AAW9D4U2_BURTH</name>
<accession>A0AAW9D4U2</accession>
<sequence length="59" mass="6903">MRITIFSRPIWPFRASHLVKSTLRSKMKITDPAFPLTSRSPVRFDSHGRNDFRKTPLFG</sequence>
<dbReference type="AlphaFoldDB" id="A0AAW9D4U2"/>
<gene>
    <name evidence="1" type="ORF">C7S16_0281</name>
</gene>
<reference evidence="1" key="1">
    <citation type="submission" date="2018-08" db="EMBL/GenBank/DDBJ databases">
        <title>Identification of Burkholderia cepacia strains that express a Burkholderia pseudomallei-like capsular polysaccharide.</title>
        <authorList>
            <person name="Burtnick M.N."/>
            <person name="Vongsouvath M."/>
            <person name="Newton P."/>
            <person name="Wuthiekanun V."/>
            <person name="Limmathurotsakul D."/>
            <person name="Brett P.J."/>
            <person name="Chantratita N."/>
            <person name="Dance D.A."/>
        </authorList>
    </citation>
    <scope>NUCLEOTIDE SEQUENCE</scope>
    <source>
        <strain evidence="1">SBXCC001</strain>
    </source>
</reference>
<evidence type="ECO:0000313" key="2">
    <source>
        <dbReference type="Proteomes" id="UP001272137"/>
    </source>
</evidence>